<proteinExistence type="inferred from homology"/>
<name>A0ABR2ZEP7_9AGAR</name>
<sequence>MKLSFAVAAALYATSASAHTIFQEISVNGVAQGRTHGIRVPTFNGIQSSSKLCSLIKRYHLQRRNQPYKQPVSQAVVNVPAGATITTQWNHDLNGPNPSNGDDPISPTHKGPILTYLARIPDATQSTVTGLQWLKIYEDGYDSSTGLWAVDKMISAQGKVTFTIPKCIPSGQYLMRHEIIALHSAGQYPGAHWFYMECAQINVTDGGNASSATVSFPGAYEGTDPGVTFNLYWPPFTSYTIPGPKVFTC</sequence>
<keyword evidence="12" id="KW-1185">Reference proteome</keyword>
<keyword evidence="6 8" id="KW-0624">Polysaccharide degradation</keyword>
<comment type="caution">
    <text evidence="11">The sequence shown here is derived from an EMBL/GenBank/DDBJ whole genome shotgun (WGS) entry which is preliminary data.</text>
</comment>
<dbReference type="Pfam" id="PF03443">
    <property type="entry name" value="AA9"/>
    <property type="match status" value="1"/>
</dbReference>
<comment type="subcellular location">
    <subcellularLocation>
        <location evidence="1 8">Secreted</location>
    </subcellularLocation>
</comment>
<evidence type="ECO:0000256" key="6">
    <source>
        <dbReference type="ARBA" id="ARBA00023326"/>
    </source>
</evidence>
<dbReference type="PANTHER" id="PTHR33353:SF17">
    <property type="entry name" value="ENDO-BETA-1,4-GLUCANASE D"/>
    <property type="match status" value="1"/>
</dbReference>
<evidence type="ECO:0000256" key="2">
    <source>
        <dbReference type="ARBA" id="ARBA00022525"/>
    </source>
</evidence>
<reference evidence="11 12" key="1">
    <citation type="submission" date="2024-05" db="EMBL/GenBank/DDBJ databases">
        <title>A draft genome resource for the thread blight pathogen Marasmius tenuissimus strain MS-2.</title>
        <authorList>
            <person name="Yulfo-Soto G.E."/>
            <person name="Baruah I.K."/>
            <person name="Amoako-Attah I."/>
            <person name="Bukari Y."/>
            <person name="Meinhardt L.W."/>
            <person name="Bailey B.A."/>
            <person name="Cohen S.P."/>
        </authorList>
    </citation>
    <scope>NUCLEOTIDE SEQUENCE [LARGE SCALE GENOMIC DNA]</scope>
    <source>
        <strain evidence="11 12">MS-2</strain>
    </source>
</reference>
<accession>A0ABR2ZEP7</accession>
<evidence type="ECO:0000259" key="10">
    <source>
        <dbReference type="Pfam" id="PF03443"/>
    </source>
</evidence>
<dbReference type="EC" id="1.14.99.56" evidence="8"/>
<evidence type="ECO:0000256" key="9">
    <source>
        <dbReference type="SAM" id="SignalP"/>
    </source>
</evidence>
<dbReference type="CDD" id="cd21175">
    <property type="entry name" value="LPMO_AA9"/>
    <property type="match status" value="1"/>
</dbReference>
<dbReference type="Gene3D" id="2.70.50.70">
    <property type="match status" value="1"/>
</dbReference>
<feature type="chain" id="PRO_5045953726" description="AA9 family lytic polysaccharide monooxygenase" evidence="9">
    <location>
        <begin position="19"/>
        <end position="249"/>
    </location>
</feature>
<protein>
    <recommendedName>
        <fullName evidence="8">AA9 family lytic polysaccharide monooxygenase</fullName>
        <ecNumber evidence="8">1.14.99.56</ecNumber>
    </recommendedName>
    <alternativeName>
        <fullName evidence="8">Endo-beta-1,4-glucanase</fullName>
    </alternativeName>
    <alternativeName>
        <fullName evidence="8">Glycosyl hydrolase 61 family protein</fullName>
    </alternativeName>
</protein>
<evidence type="ECO:0000256" key="3">
    <source>
        <dbReference type="ARBA" id="ARBA00023001"/>
    </source>
</evidence>
<gene>
    <name evidence="11" type="ORF">AAF712_013414</name>
</gene>
<keyword evidence="2 8" id="KW-0964">Secreted</keyword>
<comment type="similarity">
    <text evidence="7">Belongs to the polysaccharide monooxygenase AA9 family.</text>
</comment>
<comment type="function">
    <text evidence="8">Lytic polysaccharide monooxygenase (LMPO) that depolymerizes crystalline and amorphous polysaccharides via the oxidation of scissile alpha- or beta-(1-4)-glycosidic bonds, yielding C1 and/or C4 oxidation products. Catalysis by LPMOs requires the reduction of the active-site copper from Cu(II) to Cu(I) by a reducing agent and H(2)O(2) or O(2) as a cosubstrate.</text>
</comment>
<comment type="catalytic activity">
    <reaction evidence="8">
        <text>[(1-&gt;4)-beta-D-glucosyl]n+m + reduced acceptor + O2 = 4-dehydro-beta-D-glucosyl-[(1-&gt;4)-beta-D-glucosyl]n-1 + [(1-&gt;4)-beta-D-glucosyl]m + acceptor + H2O.</text>
        <dbReference type="EC" id="1.14.99.56"/>
    </reaction>
</comment>
<dbReference type="InterPro" id="IPR005103">
    <property type="entry name" value="AA9_LPMO"/>
</dbReference>
<feature type="domain" description="Auxiliary Activity family 9 catalytic" evidence="10">
    <location>
        <begin position="19"/>
        <end position="234"/>
    </location>
</feature>
<organism evidence="11 12">
    <name type="scientific">Marasmius tenuissimus</name>
    <dbReference type="NCBI Taxonomy" id="585030"/>
    <lineage>
        <taxon>Eukaryota</taxon>
        <taxon>Fungi</taxon>
        <taxon>Dikarya</taxon>
        <taxon>Basidiomycota</taxon>
        <taxon>Agaricomycotina</taxon>
        <taxon>Agaricomycetes</taxon>
        <taxon>Agaricomycetidae</taxon>
        <taxon>Agaricales</taxon>
        <taxon>Marasmiineae</taxon>
        <taxon>Marasmiaceae</taxon>
        <taxon>Marasmius</taxon>
    </lineage>
</organism>
<keyword evidence="5 8" id="KW-0119">Carbohydrate metabolism</keyword>
<feature type="signal peptide" evidence="9">
    <location>
        <begin position="1"/>
        <end position="18"/>
    </location>
</feature>
<evidence type="ECO:0000256" key="5">
    <source>
        <dbReference type="ARBA" id="ARBA00023277"/>
    </source>
</evidence>
<evidence type="ECO:0000256" key="4">
    <source>
        <dbReference type="ARBA" id="ARBA00023157"/>
    </source>
</evidence>
<dbReference type="PANTHER" id="PTHR33353">
    <property type="entry name" value="PUTATIVE (AFU_ORTHOLOGUE AFUA_1G12560)-RELATED"/>
    <property type="match status" value="1"/>
</dbReference>
<evidence type="ECO:0000313" key="11">
    <source>
        <dbReference type="EMBL" id="KAL0059815.1"/>
    </source>
</evidence>
<keyword evidence="4 8" id="KW-1015">Disulfide bond</keyword>
<dbReference type="EMBL" id="JBBXMP010000205">
    <property type="protein sequence ID" value="KAL0059815.1"/>
    <property type="molecule type" value="Genomic_DNA"/>
</dbReference>
<keyword evidence="9" id="KW-0732">Signal</keyword>
<comment type="domain">
    <text evidence="8">Has a modular structure: an endo-beta-1,4-glucanase catalytic module at the N-terminus, a linker rich in serines and threonines, and a C-terminal carbohydrate-binding module (CBM).</text>
</comment>
<evidence type="ECO:0000256" key="8">
    <source>
        <dbReference type="RuleBase" id="RU368122"/>
    </source>
</evidence>
<evidence type="ECO:0000313" key="12">
    <source>
        <dbReference type="Proteomes" id="UP001437256"/>
    </source>
</evidence>
<dbReference type="InterPro" id="IPR049892">
    <property type="entry name" value="AA9"/>
</dbReference>
<evidence type="ECO:0000256" key="1">
    <source>
        <dbReference type="ARBA" id="ARBA00004613"/>
    </source>
</evidence>
<evidence type="ECO:0000256" key="7">
    <source>
        <dbReference type="ARBA" id="ARBA00044502"/>
    </source>
</evidence>
<keyword evidence="3 8" id="KW-0136">Cellulose degradation</keyword>
<dbReference type="Proteomes" id="UP001437256">
    <property type="component" value="Unassembled WGS sequence"/>
</dbReference>